<feature type="compositionally biased region" description="Low complexity" evidence="1">
    <location>
        <begin position="23"/>
        <end position="33"/>
    </location>
</feature>
<sequence length="166" mass="19050">MLKLATMPQEHDAATNNNEGKTHPVPTTHTPSTNYADNRYQQPLFRSYSRPSIADSDDNGFDTVTVTEANQMVFFQGMRIAVPRSMRNRRFHRTVTESELAFWDAEDGELTLSIPLPVVAIAKTKAFINSYNIKGVWMKDPPKQWRIKRENAQERFVTISPDELLH</sequence>
<proteinExistence type="predicted"/>
<dbReference type="Proteomes" id="UP000014408">
    <property type="component" value="Unassembled WGS sequence"/>
</dbReference>
<protein>
    <submittedName>
        <fullName evidence="2">Uncharacterized protein</fullName>
    </submittedName>
</protein>
<organism evidence="2 3">
    <name type="scientific">Corynebacterium pyruviciproducens ATCC BAA-1742</name>
    <dbReference type="NCBI Taxonomy" id="1125779"/>
    <lineage>
        <taxon>Bacteria</taxon>
        <taxon>Bacillati</taxon>
        <taxon>Actinomycetota</taxon>
        <taxon>Actinomycetes</taxon>
        <taxon>Mycobacteriales</taxon>
        <taxon>Corynebacteriaceae</taxon>
        <taxon>Corynebacterium</taxon>
    </lineage>
</organism>
<feature type="region of interest" description="Disordered" evidence="1">
    <location>
        <begin position="1"/>
        <end position="37"/>
    </location>
</feature>
<gene>
    <name evidence="2" type="ORF">HMPREF1219_01190</name>
</gene>
<dbReference type="HOGENOM" id="CLU_1599953_0_0_11"/>
<comment type="caution">
    <text evidence="2">The sequence shown here is derived from an EMBL/GenBank/DDBJ whole genome shotgun (WGS) entry which is preliminary data.</text>
</comment>
<accession>S2ZH14</accession>
<dbReference type="eggNOG" id="COG2801">
    <property type="taxonomic scope" value="Bacteria"/>
</dbReference>
<name>S2ZH14_9CORY</name>
<evidence type="ECO:0000256" key="1">
    <source>
        <dbReference type="SAM" id="MobiDB-lite"/>
    </source>
</evidence>
<evidence type="ECO:0000313" key="2">
    <source>
        <dbReference type="EMBL" id="EPD69322.1"/>
    </source>
</evidence>
<dbReference type="EMBL" id="ATBY01000013">
    <property type="protein sequence ID" value="EPD69322.1"/>
    <property type="molecule type" value="Genomic_DNA"/>
</dbReference>
<dbReference type="PATRIC" id="fig|1125779.3.peg.1170"/>
<dbReference type="AlphaFoldDB" id="S2ZH14"/>
<keyword evidence="3" id="KW-1185">Reference proteome</keyword>
<reference evidence="2 3" key="1">
    <citation type="submission" date="2013-05" db="EMBL/GenBank/DDBJ databases">
        <title>The Genome Sequence of Corynebacterium pyruviciproducens 1773O (ATCC BAA-1742).</title>
        <authorList>
            <consortium name="The Broad Institute Genomics Platform"/>
            <person name="Earl A."/>
            <person name="Ward D."/>
            <person name="Feldgarden M."/>
            <person name="Gevers D."/>
            <person name="Tong J."/>
            <person name="Walker B."/>
            <person name="Young S."/>
            <person name="Zeng Q."/>
            <person name="Gargeya S."/>
            <person name="Fitzgerald M."/>
            <person name="Haas B."/>
            <person name="Abouelleil A."/>
            <person name="Allen A.W."/>
            <person name="Alvarado L."/>
            <person name="Arachchi H.M."/>
            <person name="Berlin A.M."/>
            <person name="Chapman S.B."/>
            <person name="Gainer-Dewar J."/>
            <person name="Goldberg J."/>
            <person name="Griggs A."/>
            <person name="Gujja S."/>
            <person name="Hansen M."/>
            <person name="Howarth C."/>
            <person name="Imamovic A."/>
            <person name="Ireland A."/>
            <person name="Larimer J."/>
            <person name="McCowan C."/>
            <person name="Murphy C."/>
            <person name="Pearson M."/>
            <person name="Poon T.W."/>
            <person name="Priest M."/>
            <person name="Roberts A."/>
            <person name="Saif S."/>
            <person name="Shea T."/>
            <person name="Sisk P."/>
            <person name="Sykes S."/>
            <person name="Wortman J."/>
            <person name="Nusbaum C."/>
            <person name="Birren B."/>
        </authorList>
    </citation>
    <scope>NUCLEOTIDE SEQUENCE [LARGE SCALE GENOMIC DNA]</scope>
    <source>
        <strain evidence="2 3">ATCC BAA-1742</strain>
    </source>
</reference>
<evidence type="ECO:0000313" key="3">
    <source>
        <dbReference type="Proteomes" id="UP000014408"/>
    </source>
</evidence>
<dbReference type="STRING" id="1125779.HMPREF1219_01190"/>